<dbReference type="EMBL" id="AF307954">
    <property type="protein sequence ID" value="AAG25706.1"/>
    <property type="molecule type" value="Genomic_DNA"/>
</dbReference>
<name>Q9HFS0_MONSE</name>
<evidence type="ECO:0000313" key="1">
    <source>
        <dbReference type="EMBL" id="AAG25706.1"/>
    </source>
</evidence>
<protein>
    <submittedName>
        <fullName evidence="1">46.1 kDa protein</fullName>
    </submittedName>
</protein>
<accession>Q9HFS0</accession>
<organism evidence="1">
    <name type="scientific">Monosporozyma servazzii</name>
    <name type="common">Yeast</name>
    <name type="synonym">Kazachstania servazzii</name>
    <dbReference type="NCBI Taxonomy" id="27293"/>
    <lineage>
        <taxon>Eukaryota</taxon>
        <taxon>Fungi</taxon>
        <taxon>Dikarya</taxon>
        <taxon>Ascomycota</taxon>
        <taxon>Saccharomycotina</taxon>
        <taxon>Saccharomycetes</taxon>
        <taxon>Saccharomycetales</taxon>
        <taxon>Saccharomycetaceae</taxon>
        <taxon>Monosporozyma</taxon>
    </lineage>
</organism>
<reference evidence="1" key="1">
    <citation type="journal article" date="2001" name="Yeast">
        <title>A Saccharomyces servazzii clone homologous to Saccharomyces cerevisiae chromosome III spanning KAR4, ARS 304 and SPB1 lacks the recombination enhancer but contains an unknown ORF.</title>
        <authorList>
            <person name="Zhou Z."/>
            <person name="Sun K."/>
            <person name="Lipstein E.A."/>
            <person name="Haber J.E."/>
        </authorList>
    </citation>
    <scope>NUCLEOTIDE SEQUENCE</scope>
</reference>
<dbReference type="AlphaFoldDB" id="Q9HFS0"/>
<sequence>MVMSTSKRSYSKFLSLSGEQDNLLNNKFSIQNNNNNNNIPRTTAKQQSSNCFKLLKKNNYNNLSSASNSTYSSSASLLYLNKSNINPIESDYSDFNDNDDDSYYQFNSNNLESRKLANMRPNSFSFPGDNNINNNNNSSDEEHLRTINSIIRDNNLLNDTNSIINNNNNNNNNINNNNNSNTVDSFNETNVNGTKNHTPREDLIARERCFDYIVQAIDEVWARYCDTTSSAEVDMYDDWNVIKKQGCTAAAHNNNNSNKPTRFYYNKHIQYSDNEQDDDQIFDNKSNSSTTIHNNTITDEEYGYKTEVTEYETDSSSECRTVSKLPDSMKLESLKLRLTKAKNDLESVYDSIEFEDSIIFWKRWDMIKYSTVELMEDDDDDDVVEDAINELEEGRFFNE</sequence>
<proteinExistence type="predicted"/>